<dbReference type="GO" id="GO:0051879">
    <property type="term" value="F:Hsp90 protein binding"/>
    <property type="evidence" value="ECO:0007669"/>
    <property type="project" value="TreeGrafter"/>
</dbReference>
<evidence type="ECO:0000256" key="4">
    <source>
        <dbReference type="ARBA" id="ARBA00022803"/>
    </source>
</evidence>
<feature type="repeat" description="TPR" evidence="5">
    <location>
        <begin position="130"/>
        <end position="163"/>
    </location>
</feature>
<feature type="transmembrane region" description="Helical" evidence="6">
    <location>
        <begin position="215"/>
        <end position="239"/>
    </location>
</feature>
<keyword evidence="8" id="KW-1185">Reference proteome</keyword>
<dbReference type="PROSITE" id="PS50293">
    <property type="entry name" value="TPR_REGION"/>
    <property type="match status" value="1"/>
</dbReference>
<dbReference type="PROSITE" id="PS50005">
    <property type="entry name" value="TPR"/>
    <property type="match status" value="2"/>
</dbReference>
<keyword evidence="4 5" id="KW-0802">TPR repeat</keyword>
<keyword evidence="6" id="KW-1133">Transmembrane helix</keyword>
<feature type="non-terminal residue" evidence="7">
    <location>
        <position position="1"/>
    </location>
</feature>
<dbReference type="SMART" id="SM00028">
    <property type="entry name" value="TPR"/>
    <property type="match status" value="3"/>
</dbReference>
<dbReference type="PANTHER" id="PTHR22904:SF532">
    <property type="entry name" value="HEAT SHOCK PROTEIN STI1-LIKE PROTEIN"/>
    <property type="match status" value="1"/>
</dbReference>
<dbReference type="GO" id="GO:0005737">
    <property type="term" value="C:cytoplasm"/>
    <property type="evidence" value="ECO:0007669"/>
    <property type="project" value="UniProtKB-SubCell"/>
</dbReference>
<keyword evidence="6" id="KW-0812">Transmembrane</keyword>
<evidence type="ECO:0000256" key="6">
    <source>
        <dbReference type="SAM" id="Phobius"/>
    </source>
</evidence>
<dbReference type="Gene3D" id="1.25.40.10">
    <property type="entry name" value="Tetratricopeptide repeat domain"/>
    <property type="match status" value="1"/>
</dbReference>
<dbReference type="EMBL" id="JAANIB010006589">
    <property type="protein sequence ID" value="KAG5328966.1"/>
    <property type="molecule type" value="Genomic_DNA"/>
</dbReference>
<dbReference type="InterPro" id="IPR019734">
    <property type="entry name" value="TPR_rpt"/>
</dbReference>
<gene>
    <name evidence="7" type="primary">Hop3</name>
    <name evidence="7" type="ORF">G6Z77_0005503</name>
</gene>
<keyword evidence="2" id="KW-0963">Cytoplasm</keyword>
<dbReference type="PANTHER" id="PTHR22904">
    <property type="entry name" value="TPR REPEAT CONTAINING PROTEIN"/>
    <property type="match status" value="1"/>
</dbReference>
<evidence type="ECO:0000256" key="2">
    <source>
        <dbReference type="ARBA" id="ARBA00022490"/>
    </source>
</evidence>
<dbReference type="AlphaFoldDB" id="A0A836JX08"/>
<dbReference type="SUPFAM" id="SSF48452">
    <property type="entry name" value="TPR-like"/>
    <property type="match status" value="1"/>
</dbReference>
<evidence type="ECO:0000256" key="1">
    <source>
        <dbReference type="ARBA" id="ARBA00004496"/>
    </source>
</evidence>
<evidence type="ECO:0000313" key="8">
    <source>
        <dbReference type="Proteomes" id="UP000670152"/>
    </source>
</evidence>
<accession>A0A836JX08</accession>
<keyword evidence="3" id="KW-0677">Repeat</keyword>
<dbReference type="Pfam" id="PF00515">
    <property type="entry name" value="TPR_1"/>
    <property type="match status" value="1"/>
</dbReference>
<proteinExistence type="predicted"/>
<sequence>MAGAHLLHDDYVHSRKDSDDEAFNLKIINRLVNTLSRELSLESYWKIRNTVNESMSTQEAEVENLKQQGNACVREKKYQKAMIHYSQAIKLDPKNYSLYSNRSFTFLMLEQYRDALNDALITIRLKPDWSKGYFRKGEVELKLSSYNEALESYNKALSLQPNEPKILEAMNKASKSLIKDRRADQQIPWLGAGVGIILGVTVVIADYVFTNKPTLTHPLLMALLTMTIAMIGFGIAKGLRYFLKHQRKSVLIGGDFPHCLLESNELNDIYVKESTDIKKKERINPSVTPSAPCVQPPLSRIALLFHRIPPGRAVCTGWWSLIGERRSPGARRGHRNTKRDPLDDWAHLSMRNRIGAVDEVGEVCRDEE</sequence>
<feature type="repeat" description="TPR" evidence="5">
    <location>
        <begin position="62"/>
        <end position="95"/>
    </location>
</feature>
<keyword evidence="6" id="KW-0472">Membrane</keyword>
<dbReference type="InterPro" id="IPR011990">
    <property type="entry name" value="TPR-like_helical_dom_sf"/>
</dbReference>
<comment type="caution">
    <text evidence="7">The sequence shown here is derived from an EMBL/GenBank/DDBJ whole genome shotgun (WGS) entry which is preliminary data.</text>
</comment>
<reference evidence="7 8" key="1">
    <citation type="submission" date="2020-02" db="EMBL/GenBank/DDBJ databases">
        <title>Relaxed selection underlies rapid genomic changes in the transitions from sociality to social parasitism in ants.</title>
        <authorList>
            <person name="Bi X."/>
        </authorList>
    </citation>
    <scope>NUCLEOTIDE SEQUENCE [LARGE SCALE GENOMIC DNA]</scope>
    <source>
        <strain evidence="7">BGI-DK2014b</strain>
        <tissue evidence="7">Whole body</tissue>
    </source>
</reference>
<dbReference type="Proteomes" id="UP000670152">
    <property type="component" value="Unassembled WGS sequence"/>
</dbReference>
<evidence type="ECO:0000256" key="3">
    <source>
        <dbReference type="ARBA" id="ARBA00022737"/>
    </source>
</evidence>
<feature type="non-terminal residue" evidence="7">
    <location>
        <position position="368"/>
    </location>
</feature>
<dbReference type="OrthoDB" id="2423701at2759"/>
<dbReference type="Pfam" id="PF13414">
    <property type="entry name" value="TPR_11"/>
    <property type="match status" value="1"/>
</dbReference>
<comment type="subcellular location">
    <subcellularLocation>
        <location evidence="1">Cytoplasm</location>
    </subcellularLocation>
</comment>
<evidence type="ECO:0000313" key="7">
    <source>
        <dbReference type="EMBL" id="KAG5328966.1"/>
    </source>
</evidence>
<evidence type="ECO:0000256" key="5">
    <source>
        <dbReference type="PROSITE-ProRule" id="PRU00339"/>
    </source>
</evidence>
<dbReference type="FunFam" id="1.25.40.10:FF:000020">
    <property type="entry name" value="Stress-induced phosphoprotein 1"/>
    <property type="match status" value="1"/>
</dbReference>
<name>A0A836JX08_9HYME</name>
<feature type="transmembrane region" description="Helical" evidence="6">
    <location>
        <begin position="187"/>
        <end position="209"/>
    </location>
</feature>
<organism evidence="7 8">
    <name type="scientific">Acromyrmex heyeri</name>
    <dbReference type="NCBI Taxonomy" id="230685"/>
    <lineage>
        <taxon>Eukaryota</taxon>
        <taxon>Metazoa</taxon>
        <taxon>Ecdysozoa</taxon>
        <taxon>Arthropoda</taxon>
        <taxon>Hexapoda</taxon>
        <taxon>Insecta</taxon>
        <taxon>Pterygota</taxon>
        <taxon>Neoptera</taxon>
        <taxon>Endopterygota</taxon>
        <taxon>Hymenoptera</taxon>
        <taxon>Apocrita</taxon>
        <taxon>Aculeata</taxon>
        <taxon>Formicoidea</taxon>
        <taxon>Formicidae</taxon>
        <taxon>Myrmicinae</taxon>
        <taxon>Acromyrmex</taxon>
    </lineage>
</organism>
<protein>
    <submittedName>
        <fullName evidence="7">HSOP3 protein</fullName>
    </submittedName>
</protein>